<feature type="transmembrane region" description="Helical" evidence="1">
    <location>
        <begin position="85"/>
        <end position="105"/>
    </location>
</feature>
<evidence type="ECO:0000256" key="1">
    <source>
        <dbReference type="SAM" id="Phobius"/>
    </source>
</evidence>
<dbReference type="AlphaFoldDB" id="A0A8D8XD52"/>
<protein>
    <submittedName>
        <fullName evidence="2">Uncharacterized protein</fullName>
    </submittedName>
</protein>
<accession>A0A8D8XD52</accession>
<sequence length="132" mass="15491">MTPWRNTLEHFTAHYYSRMCDDPVAQYIGTFYHTLLCVIVARSLRRRPKKLGELVTSGPRNPQVVGSSPVQTDFFIILFRSLHFVYCYDFITFCSGMILFSFIKFLMSTELLRLVFISLIINIVITYNIKYL</sequence>
<reference evidence="2" key="1">
    <citation type="submission" date="2021-05" db="EMBL/GenBank/DDBJ databases">
        <authorList>
            <person name="Alioto T."/>
            <person name="Alioto T."/>
            <person name="Gomez Garrido J."/>
        </authorList>
    </citation>
    <scope>NUCLEOTIDE SEQUENCE</scope>
</reference>
<dbReference type="EMBL" id="HBUF01308093">
    <property type="protein sequence ID" value="CAG6692612.1"/>
    <property type="molecule type" value="Transcribed_RNA"/>
</dbReference>
<proteinExistence type="predicted"/>
<keyword evidence="1" id="KW-0812">Transmembrane</keyword>
<keyword evidence="1" id="KW-1133">Transmembrane helix</keyword>
<name>A0A8D8XD52_9HEMI</name>
<evidence type="ECO:0000313" key="2">
    <source>
        <dbReference type="EMBL" id="CAG6692612.1"/>
    </source>
</evidence>
<organism evidence="2">
    <name type="scientific">Cacopsylla melanoneura</name>
    <dbReference type="NCBI Taxonomy" id="428564"/>
    <lineage>
        <taxon>Eukaryota</taxon>
        <taxon>Metazoa</taxon>
        <taxon>Ecdysozoa</taxon>
        <taxon>Arthropoda</taxon>
        <taxon>Hexapoda</taxon>
        <taxon>Insecta</taxon>
        <taxon>Pterygota</taxon>
        <taxon>Neoptera</taxon>
        <taxon>Paraneoptera</taxon>
        <taxon>Hemiptera</taxon>
        <taxon>Sternorrhyncha</taxon>
        <taxon>Psylloidea</taxon>
        <taxon>Psyllidae</taxon>
        <taxon>Psyllinae</taxon>
        <taxon>Cacopsylla</taxon>
    </lineage>
</organism>
<feature type="transmembrane region" description="Helical" evidence="1">
    <location>
        <begin position="111"/>
        <end position="129"/>
    </location>
</feature>
<keyword evidence="1" id="KW-0472">Membrane</keyword>
<feature type="transmembrane region" description="Helical" evidence="1">
    <location>
        <begin position="24"/>
        <end position="41"/>
    </location>
</feature>